<sequence>MNSTVSSPLRPIPSLLLSLGVSVGIVSCASPELSKSITIDGSSTVYPITKAVVESYQQTVENPVEVMVDFSGTGGGFRKFCEGKTDINNASRPILKDEMALCNRNNVRYIELPIAFDALTIVVNPQNTWVESLTTEELRKIWQPEAEKTITRWNQVRPEFPDQPLTLYGPGTDSGTYDYFTEAIMGTEDSSRTDYVRSENDEILVQGVKQDPNALGYFGLAYYEAHPTELKAIAIDSGKGAVLPSSESVKDSQYQPLARPLFIYVNLASAQNNPSLREFIDFYLAQAPTLVEKVGYIPLPIEAYDLDKVTFHKGEAGTVFDGKSELELTIPDLLRKQAQF</sequence>
<keyword evidence="3" id="KW-0732">Signal</keyword>
<dbReference type="RefSeq" id="WP_009545671.1">
    <property type="nucleotide sequence ID" value="NC_010546.1"/>
</dbReference>
<dbReference type="OrthoDB" id="9790048at2"/>
<dbReference type="eggNOG" id="COG0226">
    <property type="taxonomic scope" value="Bacteria"/>
</dbReference>
<accession>B1WZQ7</accession>
<dbReference type="STRING" id="43989.cce_1859"/>
<evidence type="ECO:0000313" key="6">
    <source>
        <dbReference type="EMBL" id="ACB51209.1"/>
    </source>
</evidence>
<keyword evidence="7" id="KW-1185">Reference proteome</keyword>
<dbReference type="InterPro" id="IPR011862">
    <property type="entry name" value="Phos-bd"/>
</dbReference>
<organism evidence="6 7">
    <name type="scientific">Crocosphaera subtropica (strain ATCC 51142 / BH68)</name>
    <name type="common">Cyanothece sp. (strain ATCC 51142)</name>
    <dbReference type="NCBI Taxonomy" id="43989"/>
    <lineage>
        <taxon>Bacteria</taxon>
        <taxon>Bacillati</taxon>
        <taxon>Cyanobacteriota</taxon>
        <taxon>Cyanophyceae</taxon>
        <taxon>Oscillatoriophycideae</taxon>
        <taxon>Chroococcales</taxon>
        <taxon>Aphanothecaceae</taxon>
        <taxon>Crocosphaera</taxon>
        <taxon>Crocosphaera subtropica</taxon>
    </lineage>
</organism>
<keyword evidence="2 4" id="KW-0813">Transport</keyword>
<dbReference type="InterPro" id="IPR050811">
    <property type="entry name" value="Phosphate_ABC_transporter"/>
</dbReference>
<dbReference type="Pfam" id="PF12849">
    <property type="entry name" value="PBP_like_2"/>
    <property type="match status" value="1"/>
</dbReference>
<dbReference type="InterPro" id="IPR024370">
    <property type="entry name" value="PBP_domain"/>
</dbReference>
<reference evidence="6 7" key="1">
    <citation type="journal article" date="2008" name="Proc. Natl. Acad. Sci. U.S.A.">
        <title>The genome of Cyanothece 51142, a unicellular diazotrophic cyanobacterium important in the marine nitrogen cycle.</title>
        <authorList>
            <person name="Welsh E.A."/>
            <person name="Liberton M."/>
            <person name="Stoeckel J."/>
            <person name="Loh T."/>
            <person name="Elvitigala T."/>
            <person name="Wang C."/>
            <person name="Wollam A."/>
            <person name="Fulton R.S."/>
            <person name="Clifton S.W."/>
            <person name="Jacobs J.M."/>
            <person name="Aurora R."/>
            <person name="Ghosh B.K."/>
            <person name="Sherman L.A."/>
            <person name="Smith R.D."/>
            <person name="Wilson R.K."/>
            <person name="Pakrasi H.B."/>
        </authorList>
    </citation>
    <scope>NUCLEOTIDE SEQUENCE [LARGE SCALE GENOMIC DNA]</scope>
    <source>
        <strain evidence="7">ATCC 51142 / BH68</strain>
    </source>
</reference>
<dbReference type="PANTHER" id="PTHR30570">
    <property type="entry name" value="PERIPLASMIC PHOSPHATE BINDING COMPONENT OF PHOSPHATE ABC TRANSPORTER"/>
    <property type="match status" value="1"/>
</dbReference>
<dbReference type="PANTHER" id="PTHR30570:SF1">
    <property type="entry name" value="PHOSPHATE-BINDING PROTEIN PSTS"/>
    <property type="match status" value="1"/>
</dbReference>
<dbReference type="AlphaFoldDB" id="B1WZQ7"/>
<dbReference type="CDD" id="cd13654">
    <property type="entry name" value="PBP2_phosphate_like_2"/>
    <property type="match status" value="1"/>
</dbReference>
<dbReference type="EMBL" id="CP000806">
    <property type="protein sequence ID" value="ACB51209.1"/>
    <property type="molecule type" value="Genomic_DNA"/>
</dbReference>
<feature type="domain" description="PBP" evidence="5">
    <location>
        <begin position="32"/>
        <end position="285"/>
    </location>
</feature>
<comment type="similarity">
    <text evidence="1 4">Belongs to the PstS family.</text>
</comment>
<evidence type="ECO:0000256" key="2">
    <source>
        <dbReference type="ARBA" id="ARBA00022448"/>
    </source>
</evidence>
<proteinExistence type="inferred from homology"/>
<gene>
    <name evidence="6" type="primary">ptsS1</name>
    <name evidence="6" type="ordered locus">cce_1859</name>
</gene>
<protein>
    <recommendedName>
        <fullName evidence="4">Phosphate-binding protein</fullName>
    </recommendedName>
</protein>
<dbReference type="NCBIfam" id="TIGR02136">
    <property type="entry name" value="ptsS_2"/>
    <property type="match status" value="1"/>
</dbReference>
<evidence type="ECO:0000256" key="4">
    <source>
        <dbReference type="RuleBase" id="RU367119"/>
    </source>
</evidence>
<dbReference type="KEGG" id="cyt:cce_1859"/>
<evidence type="ECO:0000313" key="7">
    <source>
        <dbReference type="Proteomes" id="UP000001203"/>
    </source>
</evidence>
<keyword evidence="4" id="KW-0592">Phosphate transport</keyword>
<dbReference type="GO" id="GO:0042301">
    <property type="term" value="F:phosphate ion binding"/>
    <property type="evidence" value="ECO:0007669"/>
    <property type="project" value="UniProtKB-UniRule"/>
</dbReference>
<dbReference type="SUPFAM" id="SSF53850">
    <property type="entry name" value="Periplasmic binding protein-like II"/>
    <property type="match status" value="1"/>
</dbReference>
<evidence type="ECO:0000256" key="3">
    <source>
        <dbReference type="ARBA" id="ARBA00022729"/>
    </source>
</evidence>
<dbReference type="GO" id="GO:0006817">
    <property type="term" value="P:phosphate ion transport"/>
    <property type="evidence" value="ECO:0007669"/>
    <property type="project" value="UniProtKB-UniRule"/>
</dbReference>
<evidence type="ECO:0000256" key="1">
    <source>
        <dbReference type="ARBA" id="ARBA00008725"/>
    </source>
</evidence>
<evidence type="ECO:0000259" key="5">
    <source>
        <dbReference type="Pfam" id="PF12849"/>
    </source>
</evidence>
<dbReference type="Gene3D" id="3.40.190.10">
    <property type="entry name" value="Periplasmic binding protein-like II"/>
    <property type="match status" value="2"/>
</dbReference>
<dbReference type="Proteomes" id="UP000001203">
    <property type="component" value="Chromosome circular"/>
</dbReference>
<name>B1WZQ7_CROS5</name>
<comment type="function">
    <text evidence="4">Involved in the system for phosphate transport across the cytoplasmic membrane.</text>
</comment>
<dbReference type="FunFam" id="3.40.190.10:FF:000156">
    <property type="entry name" value="Phosphate ABC transporter, phosphate-binding protein"/>
    <property type="match status" value="1"/>
</dbReference>
<dbReference type="HOGENOM" id="CLU_026228_1_0_3"/>